<evidence type="ECO:0000256" key="6">
    <source>
        <dbReference type="ARBA" id="ARBA00023163"/>
    </source>
</evidence>
<dbReference type="NCBIfam" id="NF003089">
    <property type="entry name" value="PRK04016.1"/>
    <property type="match status" value="1"/>
</dbReference>
<evidence type="ECO:0000313" key="9">
    <source>
        <dbReference type="Proteomes" id="UP000182444"/>
    </source>
</evidence>
<dbReference type="Proteomes" id="UP000182444">
    <property type="component" value="Chromosome 1B"/>
</dbReference>
<dbReference type="PROSITE" id="PS01112">
    <property type="entry name" value="RNA_POL_N_8KD"/>
    <property type="match status" value="1"/>
</dbReference>
<protein>
    <recommendedName>
        <fullName evidence="2">DNA-directed RNA polymerases I, II, and III subunit RPABC5</fullName>
    </recommendedName>
</protein>
<keyword evidence="6" id="KW-0804">Transcription</keyword>
<dbReference type="InterPro" id="IPR023580">
    <property type="entry name" value="RNA_pol_su_RPB10"/>
</dbReference>
<evidence type="ECO:0000256" key="4">
    <source>
        <dbReference type="ARBA" id="ARBA00022723"/>
    </source>
</evidence>
<evidence type="ECO:0000256" key="5">
    <source>
        <dbReference type="ARBA" id="ARBA00022833"/>
    </source>
</evidence>
<dbReference type="FunFam" id="1.10.10.60:FF:000024">
    <property type="entry name" value="DNA-directed RNA polymerases I, II, and III subunit"/>
    <property type="match status" value="1"/>
</dbReference>
<dbReference type="EMBL" id="CP017554">
    <property type="protein sequence ID" value="AOW01245.1"/>
    <property type="molecule type" value="Genomic_DNA"/>
</dbReference>
<dbReference type="KEGG" id="yli:7009397"/>
<gene>
    <name evidence="8" type="ORF">YALI1_B06735g</name>
</gene>
<dbReference type="Pfam" id="PF01194">
    <property type="entry name" value="RNA_pol_N"/>
    <property type="match status" value="1"/>
</dbReference>
<dbReference type="GeneID" id="7009397"/>
<evidence type="ECO:0000256" key="2">
    <source>
        <dbReference type="ARBA" id="ARBA00020813"/>
    </source>
</evidence>
<dbReference type="PANTHER" id="PTHR23431:SF3">
    <property type="entry name" value="DNA-DIRECTED RNA POLYMERASES I, II, AND III SUBUNIT RPABC5"/>
    <property type="match status" value="1"/>
</dbReference>
<dbReference type="VEuPathDB" id="FungiDB:YALI0_B04851g"/>
<evidence type="ECO:0000313" key="8">
    <source>
        <dbReference type="EMBL" id="AOW01245.1"/>
    </source>
</evidence>
<dbReference type="SUPFAM" id="SSF46924">
    <property type="entry name" value="RNA polymerase subunit RPB10"/>
    <property type="match status" value="1"/>
</dbReference>
<organism evidence="8 9">
    <name type="scientific">Yarrowia lipolytica</name>
    <name type="common">Candida lipolytica</name>
    <dbReference type="NCBI Taxonomy" id="4952"/>
    <lineage>
        <taxon>Eukaryota</taxon>
        <taxon>Fungi</taxon>
        <taxon>Dikarya</taxon>
        <taxon>Ascomycota</taxon>
        <taxon>Saccharomycotina</taxon>
        <taxon>Dipodascomycetes</taxon>
        <taxon>Dipodascales</taxon>
        <taxon>Dipodascales incertae sedis</taxon>
        <taxon>Yarrowia</taxon>
    </lineage>
</organism>
<comment type="subcellular location">
    <subcellularLocation>
        <location evidence="1">Nucleus</location>
    </subcellularLocation>
</comment>
<dbReference type="eggNOG" id="KOG3497">
    <property type="taxonomic scope" value="Eukaryota"/>
</dbReference>
<dbReference type="Gene3D" id="1.10.10.60">
    <property type="entry name" value="Homeodomain-like"/>
    <property type="match status" value="1"/>
</dbReference>
<dbReference type="GO" id="GO:0003677">
    <property type="term" value="F:DNA binding"/>
    <property type="evidence" value="ECO:0007669"/>
    <property type="project" value="InterPro"/>
</dbReference>
<dbReference type="RefSeq" id="XP_002143005.3">
    <property type="nucleotide sequence ID" value="XM_002142969.3"/>
</dbReference>
<keyword evidence="4" id="KW-0479">Metal-binding</keyword>
<keyword evidence="3" id="KW-0240">DNA-directed RNA polymerase</keyword>
<reference evidence="8 9" key="1">
    <citation type="journal article" date="2016" name="PLoS ONE">
        <title>Sequence Assembly of Yarrowia lipolytica Strain W29/CLIB89 Shows Transposable Element Diversity.</title>
        <authorList>
            <person name="Magnan C."/>
            <person name="Yu J."/>
            <person name="Chang I."/>
            <person name="Jahn E."/>
            <person name="Kanomata Y."/>
            <person name="Wu J."/>
            <person name="Zeller M."/>
            <person name="Oakes M."/>
            <person name="Baldi P."/>
            <person name="Sandmeyer S."/>
        </authorList>
    </citation>
    <scope>NUCLEOTIDE SEQUENCE [LARGE SCALE GENOMIC DNA]</scope>
    <source>
        <strain evidence="9">CLIB89(W29)</strain>
    </source>
</reference>
<name>A0A1H6Q566_YARLL</name>
<dbReference type="GO" id="GO:0042797">
    <property type="term" value="P:tRNA transcription by RNA polymerase III"/>
    <property type="evidence" value="ECO:0007669"/>
    <property type="project" value="TreeGrafter"/>
</dbReference>
<evidence type="ECO:0000256" key="1">
    <source>
        <dbReference type="ARBA" id="ARBA00004123"/>
    </source>
</evidence>
<comment type="similarity">
    <text evidence="7">Belongs to the archaeal Rpo10/eukaryotic RPB10 RNA polymerase subunit family.</text>
</comment>
<dbReference type="InterPro" id="IPR000268">
    <property type="entry name" value="RPABC5/Rpb10"/>
</dbReference>
<evidence type="ECO:0000256" key="3">
    <source>
        <dbReference type="ARBA" id="ARBA00022478"/>
    </source>
</evidence>
<proteinExistence type="inferred from homology"/>
<dbReference type="AlphaFoldDB" id="A0A1H6Q566"/>
<dbReference type="GO" id="GO:0008270">
    <property type="term" value="F:zinc ion binding"/>
    <property type="evidence" value="ECO:0007669"/>
    <property type="project" value="InterPro"/>
</dbReference>
<dbReference type="VEuPathDB" id="FungiDB:YALI1_B06735g"/>
<accession>A0A1H6Q566</accession>
<dbReference type="GO" id="GO:0003899">
    <property type="term" value="F:DNA-directed RNA polymerase activity"/>
    <property type="evidence" value="ECO:0007669"/>
    <property type="project" value="InterPro"/>
</dbReference>
<dbReference type="PANTHER" id="PTHR23431">
    <property type="entry name" value="DNA-DIRECTED RNA POLYMERASES I, II, AND III SUBUNIT RPABC5 FAMILY MEMBER"/>
    <property type="match status" value="1"/>
</dbReference>
<dbReference type="GO" id="GO:0005666">
    <property type="term" value="C:RNA polymerase III complex"/>
    <property type="evidence" value="ECO:0007669"/>
    <property type="project" value="UniProtKB-ARBA"/>
</dbReference>
<dbReference type="GO" id="GO:0006366">
    <property type="term" value="P:transcription by RNA polymerase II"/>
    <property type="evidence" value="ECO:0007669"/>
    <property type="project" value="TreeGrafter"/>
</dbReference>
<dbReference type="InterPro" id="IPR020789">
    <property type="entry name" value="RNA_pol_suN_Zn-BS"/>
</dbReference>
<dbReference type="HAMAP" id="MF_00250">
    <property type="entry name" value="RNApol_arch_Rpo10"/>
    <property type="match status" value="1"/>
</dbReference>
<keyword evidence="5" id="KW-0862">Zinc</keyword>
<sequence>MHGHVDGKLDFEYRNFTPPNPIDTTTLHTDQTHTMIIPVRCFSCGKVVGDKWETYLTYLQDDMSEGDALDKLELKRYCCRRMILTHVDLIEKFLRYNTLEKKGDV</sequence>
<dbReference type="GO" id="GO:0005665">
    <property type="term" value="C:RNA polymerase II, core complex"/>
    <property type="evidence" value="ECO:0007669"/>
    <property type="project" value="TreeGrafter"/>
</dbReference>
<dbReference type="GO" id="GO:0006360">
    <property type="term" value="P:transcription by RNA polymerase I"/>
    <property type="evidence" value="ECO:0007669"/>
    <property type="project" value="TreeGrafter"/>
</dbReference>
<dbReference type="GO" id="GO:0005736">
    <property type="term" value="C:RNA polymerase I complex"/>
    <property type="evidence" value="ECO:0007669"/>
    <property type="project" value="TreeGrafter"/>
</dbReference>
<evidence type="ECO:0000256" key="7">
    <source>
        <dbReference type="ARBA" id="ARBA00025720"/>
    </source>
</evidence>